<dbReference type="InterPro" id="IPR009057">
    <property type="entry name" value="Homeodomain-like_sf"/>
</dbReference>
<evidence type="ECO:0000259" key="5">
    <source>
        <dbReference type="PROSITE" id="PS50977"/>
    </source>
</evidence>
<dbReference type="PROSITE" id="PS50977">
    <property type="entry name" value="HTH_TETR_2"/>
    <property type="match status" value="1"/>
</dbReference>
<dbReference type="EMBL" id="JACIDK010000003">
    <property type="protein sequence ID" value="MBB3892108.1"/>
    <property type="molecule type" value="Genomic_DNA"/>
</dbReference>
<evidence type="ECO:0000313" key="7">
    <source>
        <dbReference type="Proteomes" id="UP000530564"/>
    </source>
</evidence>
<dbReference type="Gene3D" id="1.10.357.10">
    <property type="entry name" value="Tetracycline Repressor, domain 2"/>
    <property type="match status" value="1"/>
</dbReference>
<dbReference type="Proteomes" id="UP000530564">
    <property type="component" value="Unassembled WGS sequence"/>
</dbReference>
<accession>A0A840A136</accession>
<dbReference type="InterPro" id="IPR036271">
    <property type="entry name" value="Tet_transcr_reg_TetR-rel_C_sf"/>
</dbReference>
<keyword evidence="2 4" id="KW-0238">DNA-binding</keyword>
<dbReference type="PANTHER" id="PTHR47506:SF6">
    <property type="entry name" value="HTH-TYPE TRANSCRIPTIONAL REPRESSOR NEMR"/>
    <property type="match status" value="1"/>
</dbReference>
<keyword evidence="1" id="KW-0805">Transcription regulation</keyword>
<dbReference type="SUPFAM" id="SSF48498">
    <property type="entry name" value="Tetracyclin repressor-like, C-terminal domain"/>
    <property type="match status" value="1"/>
</dbReference>
<organism evidence="6 7">
    <name type="scientific">Phenylobacterium haematophilum</name>
    <dbReference type="NCBI Taxonomy" id="98513"/>
    <lineage>
        <taxon>Bacteria</taxon>
        <taxon>Pseudomonadati</taxon>
        <taxon>Pseudomonadota</taxon>
        <taxon>Alphaproteobacteria</taxon>
        <taxon>Caulobacterales</taxon>
        <taxon>Caulobacteraceae</taxon>
        <taxon>Phenylobacterium</taxon>
    </lineage>
</organism>
<name>A0A840A136_9CAUL</name>
<protein>
    <submittedName>
        <fullName evidence="6">AcrR family transcriptional regulator</fullName>
    </submittedName>
</protein>
<evidence type="ECO:0000256" key="4">
    <source>
        <dbReference type="PROSITE-ProRule" id="PRU00335"/>
    </source>
</evidence>
<dbReference type="AlphaFoldDB" id="A0A840A136"/>
<dbReference type="Pfam" id="PF16925">
    <property type="entry name" value="TetR_C_13"/>
    <property type="match status" value="1"/>
</dbReference>
<dbReference type="PANTHER" id="PTHR47506">
    <property type="entry name" value="TRANSCRIPTIONAL REGULATORY PROTEIN"/>
    <property type="match status" value="1"/>
</dbReference>
<keyword evidence="3" id="KW-0804">Transcription</keyword>
<evidence type="ECO:0000256" key="1">
    <source>
        <dbReference type="ARBA" id="ARBA00023015"/>
    </source>
</evidence>
<evidence type="ECO:0000256" key="2">
    <source>
        <dbReference type="ARBA" id="ARBA00023125"/>
    </source>
</evidence>
<evidence type="ECO:0000313" key="6">
    <source>
        <dbReference type="EMBL" id="MBB3892108.1"/>
    </source>
</evidence>
<feature type="domain" description="HTH tetR-type" evidence="5">
    <location>
        <begin position="5"/>
        <end position="65"/>
    </location>
</feature>
<keyword evidence="7" id="KW-1185">Reference proteome</keyword>
<dbReference type="InterPro" id="IPR001647">
    <property type="entry name" value="HTH_TetR"/>
</dbReference>
<dbReference type="Gene3D" id="1.10.10.60">
    <property type="entry name" value="Homeodomain-like"/>
    <property type="match status" value="1"/>
</dbReference>
<dbReference type="RefSeq" id="WP_183773767.1">
    <property type="nucleotide sequence ID" value="NZ_JACIDK010000003.1"/>
</dbReference>
<reference evidence="6 7" key="1">
    <citation type="submission" date="2020-08" db="EMBL/GenBank/DDBJ databases">
        <title>Genomic Encyclopedia of Type Strains, Phase IV (KMG-IV): sequencing the most valuable type-strain genomes for metagenomic binning, comparative biology and taxonomic classification.</title>
        <authorList>
            <person name="Goeker M."/>
        </authorList>
    </citation>
    <scope>NUCLEOTIDE SEQUENCE [LARGE SCALE GENOMIC DNA]</scope>
    <source>
        <strain evidence="6 7">DSM 21793</strain>
    </source>
</reference>
<sequence>MKKGAATREAIVGRALQQAVAVGLEGLSLGPLADSLELSKSGLFAHFRSKEALQLAVLEEAIARFSSRVVEPSLAMPRGRARMDALLSRWFDWLEGEPDMRGCIFAVSAQEYDDRPGAIRDRLVESQREWHETLVRVAADLPKAGKAPPDYCRQIVFELVGVSLAFQQQAKLFRAPNARVRAEEAVSRILDDAGEAL</sequence>
<dbReference type="InterPro" id="IPR011075">
    <property type="entry name" value="TetR_C"/>
</dbReference>
<dbReference type="SUPFAM" id="SSF46689">
    <property type="entry name" value="Homeodomain-like"/>
    <property type="match status" value="1"/>
</dbReference>
<proteinExistence type="predicted"/>
<dbReference type="Pfam" id="PF00440">
    <property type="entry name" value="TetR_N"/>
    <property type="match status" value="1"/>
</dbReference>
<comment type="caution">
    <text evidence="6">The sequence shown here is derived from an EMBL/GenBank/DDBJ whole genome shotgun (WGS) entry which is preliminary data.</text>
</comment>
<feature type="DNA-binding region" description="H-T-H motif" evidence="4">
    <location>
        <begin position="28"/>
        <end position="47"/>
    </location>
</feature>
<gene>
    <name evidence="6" type="ORF">GGQ61_002836</name>
</gene>
<evidence type="ECO:0000256" key="3">
    <source>
        <dbReference type="ARBA" id="ARBA00023163"/>
    </source>
</evidence>
<dbReference type="GO" id="GO:0003677">
    <property type="term" value="F:DNA binding"/>
    <property type="evidence" value="ECO:0007669"/>
    <property type="project" value="UniProtKB-UniRule"/>
</dbReference>